<keyword evidence="2" id="KW-0479">Metal-binding</keyword>
<keyword evidence="1 2" id="KW-0863">Zinc-finger</keyword>
<comment type="similarity">
    <text evidence="2">Belongs to the FHY3/FAR1 family.</text>
</comment>
<reference evidence="6" key="3">
    <citation type="journal article" date="2017" name="Nature">
        <title>Genome sequence of the progenitor of the wheat D genome Aegilops tauschii.</title>
        <authorList>
            <person name="Luo M.C."/>
            <person name="Gu Y.Q."/>
            <person name="Puiu D."/>
            <person name="Wang H."/>
            <person name="Twardziok S.O."/>
            <person name="Deal K.R."/>
            <person name="Huo N."/>
            <person name="Zhu T."/>
            <person name="Wang L."/>
            <person name="Wang Y."/>
            <person name="McGuire P.E."/>
            <person name="Liu S."/>
            <person name="Long H."/>
            <person name="Ramasamy R.K."/>
            <person name="Rodriguez J.C."/>
            <person name="Van S.L."/>
            <person name="Yuan L."/>
            <person name="Wang Z."/>
            <person name="Xia Z."/>
            <person name="Xiao L."/>
            <person name="Anderson O.D."/>
            <person name="Ouyang S."/>
            <person name="Liang Y."/>
            <person name="Zimin A.V."/>
            <person name="Pertea G."/>
            <person name="Qi P."/>
            <person name="Bennetzen J.L."/>
            <person name="Dai X."/>
            <person name="Dawson M.W."/>
            <person name="Muller H.G."/>
            <person name="Kugler K."/>
            <person name="Rivarola-Duarte L."/>
            <person name="Spannagl M."/>
            <person name="Mayer K.F.X."/>
            <person name="Lu F.H."/>
            <person name="Bevan M.W."/>
            <person name="Leroy P."/>
            <person name="Li P."/>
            <person name="You F.M."/>
            <person name="Sun Q."/>
            <person name="Liu Z."/>
            <person name="Lyons E."/>
            <person name="Wicker T."/>
            <person name="Salzberg S.L."/>
            <person name="Devos K.M."/>
            <person name="Dvorak J."/>
        </authorList>
    </citation>
    <scope>NUCLEOTIDE SEQUENCE [LARGE SCALE GENOMIC DNA]</scope>
    <source>
        <strain evidence="6">cv. AL8/78</strain>
    </source>
</reference>
<dbReference type="PROSITE" id="PS50966">
    <property type="entry name" value="ZF_SWIM"/>
    <property type="match status" value="1"/>
</dbReference>
<reference evidence="7" key="2">
    <citation type="journal article" date="2017" name="Nat. Plants">
        <title>The Aegilops tauschii genome reveals multiple impacts of transposons.</title>
        <authorList>
            <person name="Zhao G."/>
            <person name="Zou C."/>
            <person name="Li K."/>
            <person name="Wang K."/>
            <person name="Li T."/>
            <person name="Gao L."/>
            <person name="Zhang X."/>
            <person name="Wang H."/>
            <person name="Yang Z."/>
            <person name="Liu X."/>
            <person name="Jiang W."/>
            <person name="Mao L."/>
            <person name="Kong X."/>
            <person name="Jiao Y."/>
            <person name="Jia J."/>
        </authorList>
    </citation>
    <scope>NUCLEOTIDE SEQUENCE [LARGE SCALE GENOMIC DNA]</scope>
    <source>
        <strain evidence="7">cv. AL8/78</strain>
    </source>
</reference>
<dbReference type="SMART" id="SM00343">
    <property type="entry name" value="ZnF_C2HC"/>
    <property type="match status" value="2"/>
</dbReference>
<comment type="function">
    <text evidence="2">Putative transcription activator involved in regulating light control of development.</text>
</comment>
<dbReference type="Proteomes" id="UP000015105">
    <property type="component" value="Chromosome 3D"/>
</dbReference>
<proteinExistence type="inferred from homology"/>
<evidence type="ECO:0000256" key="1">
    <source>
        <dbReference type="PROSITE-ProRule" id="PRU00047"/>
    </source>
</evidence>
<keyword evidence="2" id="KW-0539">Nucleus</keyword>
<keyword evidence="2" id="KW-0862">Zinc</keyword>
<organism evidence="6 7">
    <name type="scientific">Aegilops tauschii subsp. strangulata</name>
    <name type="common">Goatgrass</name>
    <dbReference type="NCBI Taxonomy" id="200361"/>
    <lineage>
        <taxon>Eukaryota</taxon>
        <taxon>Viridiplantae</taxon>
        <taxon>Streptophyta</taxon>
        <taxon>Embryophyta</taxon>
        <taxon>Tracheophyta</taxon>
        <taxon>Spermatophyta</taxon>
        <taxon>Magnoliopsida</taxon>
        <taxon>Liliopsida</taxon>
        <taxon>Poales</taxon>
        <taxon>Poaceae</taxon>
        <taxon>BOP clade</taxon>
        <taxon>Pooideae</taxon>
        <taxon>Triticodae</taxon>
        <taxon>Triticeae</taxon>
        <taxon>Triticinae</taxon>
        <taxon>Aegilops</taxon>
    </lineage>
</organism>
<dbReference type="InterPro" id="IPR031052">
    <property type="entry name" value="FHY3/FAR1"/>
</dbReference>
<evidence type="ECO:0000313" key="6">
    <source>
        <dbReference type="EnsemblPlants" id="AET3Gv20919000.1"/>
    </source>
</evidence>
<dbReference type="AlphaFoldDB" id="A0A453G867"/>
<keyword evidence="7" id="KW-1185">Reference proteome</keyword>
<name>A0A453G867_AEGTS</name>
<accession>A0A453G867</accession>
<dbReference type="InterPro" id="IPR001878">
    <property type="entry name" value="Znf_CCHC"/>
</dbReference>
<dbReference type="GO" id="GO:0005634">
    <property type="term" value="C:nucleus"/>
    <property type="evidence" value="ECO:0007669"/>
    <property type="project" value="UniProtKB-SubCell"/>
</dbReference>
<dbReference type="InterPro" id="IPR007527">
    <property type="entry name" value="Znf_SWIM"/>
</dbReference>
<dbReference type="Gene3D" id="4.10.60.10">
    <property type="entry name" value="Zinc finger, CCHC-type"/>
    <property type="match status" value="1"/>
</dbReference>
<dbReference type="Gramene" id="AET3Gv20919000.1">
    <property type="protein sequence ID" value="AET3Gv20919000.1"/>
    <property type="gene ID" value="AET3Gv20919000"/>
</dbReference>
<protein>
    <recommendedName>
        <fullName evidence="2">Protein FAR1-RELATED SEQUENCE</fullName>
    </recommendedName>
</protein>
<reference evidence="7" key="1">
    <citation type="journal article" date="2014" name="Science">
        <title>Ancient hybridizations among the ancestral genomes of bread wheat.</title>
        <authorList>
            <consortium name="International Wheat Genome Sequencing Consortium,"/>
            <person name="Marcussen T."/>
            <person name="Sandve S.R."/>
            <person name="Heier L."/>
            <person name="Spannagl M."/>
            <person name="Pfeifer M."/>
            <person name="Jakobsen K.S."/>
            <person name="Wulff B.B."/>
            <person name="Steuernagel B."/>
            <person name="Mayer K.F."/>
            <person name="Olsen O.A."/>
        </authorList>
    </citation>
    <scope>NUCLEOTIDE SEQUENCE [LARGE SCALE GENOMIC DNA]</scope>
    <source>
        <strain evidence="7">cv. AL8/78</strain>
    </source>
</reference>
<dbReference type="STRING" id="200361.A0A453G867"/>
<dbReference type="PROSITE" id="PS50158">
    <property type="entry name" value="ZF_CCHC"/>
    <property type="match status" value="1"/>
</dbReference>
<feature type="compositionally biased region" description="Basic and acidic residues" evidence="3">
    <location>
        <begin position="431"/>
        <end position="440"/>
    </location>
</feature>
<reference evidence="6" key="4">
    <citation type="submission" date="2019-03" db="UniProtKB">
        <authorList>
            <consortium name="EnsemblPlants"/>
        </authorList>
    </citation>
    <scope>IDENTIFICATION</scope>
</reference>
<dbReference type="GO" id="GO:0006355">
    <property type="term" value="P:regulation of DNA-templated transcription"/>
    <property type="evidence" value="ECO:0007669"/>
    <property type="project" value="UniProtKB-UniRule"/>
</dbReference>
<feature type="region of interest" description="Disordered" evidence="3">
    <location>
        <begin position="428"/>
        <end position="447"/>
    </location>
</feature>
<reference evidence="6" key="5">
    <citation type="journal article" date="2021" name="G3 (Bethesda)">
        <title>Aegilops tauschii genome assembly Aet v5.0 features greater sequence contiguity and improved annotation.</title>
        <authorList>
            <person name="Wang L."/>
            <person name="Zhu T."/>
            <person name="Rodriguez J.C."/>
            <person name="Deal K.R."/>
            <person name="Dubcovsky J."/>
            <person name="McGuire P.E."/>
            <person name="Lux T."/>
            <person name="Spannagl M."/>
            <person name="Mayer K.F.X."/>
            <person name="Baldrich P."/>
            <person name="Meyers B.C."/>
            <person name="Huo N."/>
            <person name="Gu Y.Q."/>
            <person name="Zhou H."/>
            <person name="Devos K.M."/>
            <person name="Bennetzen J.L."/>
            <person name="Unver T."/>
            <person name="Budak H."/>
            <person name="Gulick P.J."/>
            <person name="Galiba G."/>
            <person name="Kalapos B."/>
            <person name="Nelson D.R."/>
            <person name="Li P."/>
            <person name="You F.M."/>
            <person name="Luo M.C."/>
            <person name="Dvorak J."/>
        </authorList>
    </citation>
    <scope>NUCLEOTIDE SEQUENCE [LARGE SCALE GENOMIC DNA]</scope>
    <source>
        <strain evidence="6">cv. AL8/78</strain>
    </source>
</reference>
<evidence type="ECO:0000259" key="5">
    <source>
        <dbReference type="PROSITE" id="PS50966"/>
    </source>
</evidence>
<dbReference type="EnsemblPlants" id="AET3Gv20919000.1">
    <property type="protein sequence ID" value="AET3Gv20919000.1"/>
    <property type="gene ID" value="AET3Gv20919000"/>
</dbReference>
<dbReference type="GeneID" id="141021039"/>
<dbReference type="GO" id="GO:0003676">
    <property type="term" value="F:nucleic acid binding"/>
    <property type="evidence" value="ECO:0007669"/>
    <property type="project" value="InterPro"/>
</dbReference>
<feature type="domain" description="CCHC-type" evidence="4">
    <location>
        <begin position="447"/>
        <end position="461"/>
    </location>
</feature>
<evidence type="ECO:0000256" key="3">
    <source>
        <dbReference type="SAM" id="MobiDB-lite"/>
    </source>
</evidence>
<sequence length="470" mass="54623">MEDAISNVMPNTAHRWCKWHVLKKAKESLGPLYTKKSDFRPEFHKVVNHMLTIDEFEDGWKYLIEKYNLKSHDYMTNLFEIRHKWAKPYFKGVFCAKMTSTQRSESANHMLKNYVPPGCPIHVFVRKYMSLIFDRESEENYEEKRTAIGRPLMRENMATERHAGKIYTRAMFEQFGHILYECGAYQVEENEKGKEYIAIHTDAARREKWCRTSYKVTVIEGGDEFDCECGQFAHMGLLCSHILKAMDFIRVTEIPKKHIVKRWTRDARDVLPAHLMQYQRDNAQEKPFSFRHFNMYKQAMELVRMGDSSVAAYDRLTSLFNHCAAEMKPYTDVRDGLGLEDRLVGNGTVHKMIQSGGDVCNPFEATQVNDGNDDNNSSNESANRMENLLALARRKQVGRPTMSRENAPYEGLSKRTRFCGICRQQGHKRTTCPERGDVPKQPRKPARCKNCGVEGHRRNNCHKAAQLRLV</sequence>
<evidence type="ECO:0000313" key="7">
    <source>
        <dbReference type="Proteomes" id="UP000015105"/>
    </source>
</evidence>
<evidence type="ECO:0000259" key="4">
    <source>
        <dbReference type="PROSITE" id="PS50158"/>
    </source>
</evidence>
<evidence type="ECO:0000256" key="2">
    <source>
        <dbReference type="RuleBase" id="RU367018"/>
    </source>
</evidence>
<dbReference type="PANTHER" id="PTHR31669">
    <property type="entry name" value="PROTEIN FAR1-RELATED SEQUENCE 10-RELATED"/>
    <property type="match status" value="1"/>
</dbReference>
<dbReference type="PANTHER" id="PTHR31669:SF307">
    <property type="entry name" value="PROTEIN FAR1-RELATED SEQUENCE"/>
    <property type="match status" value="1"/>
</dbReference>
<comment type="subcellular location">
    <subcellularLocation>
        <location evidence="2">Nucleus</location>
    </subcellularLocation>
</comment>
<dbReference type="RefSeq" id="XP_073352069.1">
    <property type="nucleotide sequence ID" value="XM_073495968.1"/>
</dbReference>
<dbReference type="GO" id="GO:0008270">
    <property type="term" value="F:zinc ion binding"/>
    <property type="evidence" value="ECO:0007669"/>
    <property type="project" value="UniProtKB-UniRule"/>
</dbReference>
<feature type="domain" description="SWIM-type" evidence="5">
    <location>
        <begin position="214"/>
        <end position="250"/>
    </location>
</feature>